<dbReference type="AlphaFoldDB" id="A0A815P6B3"/>
<dbReference type="Pfam" id="PF00415">
    <property type="entry name" value="RCC1"/>
    <property type="match status" value="2"/>
</dbReference>
<protein>
    <submittedName>
        <fullName evidence="3">Uncharacterized protein</fullName>
    </submittedName>
</protein>
<dbReference type="Proteomes" id="UP000663829">
    <property type="component" value="Unassembled WGS sequence"/>
</dbReference>
<dbReference type="InterPro" id="IPR009091">
    <property type="entry name" value="RCC1/BLIP-II"/>
</dbReference>
<organism evidence="3 5">
    <name type="scientific">Didymodactylos carnosus</name>
    <dbReference type="NCBI Taxonomy" id="1234261"/>
    <lineage>
        <taxon>Eukaryota</taxon>
        <taxon>Metazoa</taxon>
        <taxon>Spiralia</taxon>
        <taxon>Gnathifera</taxon>
        <taxon>Rotifera</taxon>
        <taxon>Eurotatoria</taxon>
        <taxon>Bdelloidea</taxon>
        <taxon>Philodinida</taxon>
        <taxon>Philodinidae</taxon>
        <taxon>Didymodactylos</taxon>
    </lineage>
</organism>
<dbReference type="PANTHER" id="PTHR22872">
    <property type="entry name" value="BTK-BINDING PROTEIN-RELATED"/>
    <property type="match status" value="1"/>
</dbReference>
<dbReference type="EMBL" id="CAJNOQ010019179">
    <property type="protein sequence ID" value="CAF1444726.1"/>
    <property type="molecule type" value="Genomic_DNA"/>
</dbReference>
<dbReference type="PROSITE" id="PS00626">
    <property type="entry name" value="RCC1_2"/>
    <property type="match status" value="1"/>
</dbReference>
<gene>
    <name evidence="3" type="ORF">GPM918_LOCUS34501</name>
    <name evidence="4" type="ORF">SRO942_LOCUS35199</name>
</gene>
<evidence type="ECO:0000256" key="1">
    <source>
        <dbReference type="ARBA" id="ARBA00022737"/>
    </source>
</evidence>
<dbReference type="PRINTS" id="PR00633">
    <property type="entry name" value="RCCNDNSATION"/>
</dbReference>
<dbReference type="Pfam" id="PF13540">
    <property type="entry name" value="RCC1_2"/>
    <property type="match status" value="2"/>
</dbReference>
<dbReference type="PANTHER" id="PTHR22872:SF2">
    <property type="entry name" value="INHIBITOR OF BRUTON TYROSINE KINASE"/>
    <property type="match status" value="1"/>
</dbReference>
<name>A0A815P6B3_9BILA</name>
<feature type="repeat" description="RCC1" evidence="2">
    <location>
        <begin position="42"/>
        <end position="102"/>
    </location>
</feature>
<dbReference type="InterPro" id="IPR051625">
    <property type="entry name" value="Signaling_Regulatory_Domain"/>
</dbReference>
<proteinExistence type="predicted"/>
<accession>A0A815P6B3</accession>
<feature type="repeat" description="RCC1" evidence="2">
    <location>
        <begin position="153"/>
        <end position="202"/>
    </location>
</feature>
<dbReference type="OrthoDB" id="10253607at2759"/>
<dbReference type="PROSITE" id="PS50012">
    <property type="entry name" value="RCC1_3"/>
    <property type="match status" value="5"/>
</dbReference>
<sequence>MGLGHTKAIDKVTCIKGLKFPEDKVHLAACGSEHSIVATTRDFLYGFGSNSFGQLGIDSKKSNTKAQLILAPTQLSLDHVPANVQWKQLACGAHHSSALTSDGFVYVWGSNSEGQCGVEEKQMIKLLYKLKLNFYVHFIACGQAHTALIDNQGRLHTFGSNRYQQLGRTGEQKQIVPVELPYPIKIKSVACGYQHTIVLDTDGYVYTCGTGEQGQLGNEMLHISSPKFKIIKTLQDRTIVSIACGAFHTGTIDENGRLYLWGEGRFGKLGFTEENEFRPQDIII</sequence>
<evidence type="ECO:0000256" key="2">
    <source>
        <dbReference type="PROSITE-ProRule" id="PRU00235"/>
    </source>
</evidence>
<evidence type="ECO:0000313" key="5">
    <source>
        <dbReference type="Proteomes" id="UP000663829"/>
    </source>
</evidence>
<dbReference type="EMBL" id="CAJOBC010084621">
    <property type="protein sequence ID" value="CAF4319698.1"/>
    <property type="molecule type" value="Genomic_DNA"/>
</dbReference>
<dbReference type="InterPro" id="IPR000408">
    <property type="entry name" value="Reg_chr_condens"/>
</dbReference>
<comment type="caution">
    <text evidence="3">The sequence shown here is derived from an EMBL/GenBank/DDBJ whole genome shotgun (WGS) entry which is preliminary data.</text>
</comment>
<evidence type="ECO:0000313" key="3">
    <source>
        <dbReference type="EMBL" id="CAF1444726.1"/>
    </source>
</evidence>
<keyword evidence="1" id="KW-0677">Repeat</keyword>
<feature type="repeat" description="RCC1" evidence="2">
    <location>
        <begin position="256"/>
        <end position="284"/>
    </location>
</feature>
<feature type="repeat" description="RCC1" evidence="2">
    <location>
        <begin position="203"/>
        <end position="255"/>
    </location>
</feature>
<evidence type="ECO:0000313" key="4">
    <source>
        <dbReference type="EMBL" id="CAF4319698.1"/>
    </source>
</evidence>
<reference evidence="3" key="1">
    <citation type="submission" date="2021-02" db="EMBL/GenBank/DDBJ databases">
        <authorList>
            <person name="Nowell W R."/>
        </authorList>
    </citation>
    <scope>NUCLEOTIDE SEQUENCE</scope>
</reference>
<dbReference type="Gene3D" id="2.130.10.30">
    <property type="entry name" value="Regulator of chromosome condensation 1/beta-lactamase-inhibitor protein II"/>
    <property type="match status" value="1"/>
</dbReference>
<dbReference type="SUPFAM" id="SSF50985">
    <property type="entry name" value="RCC1/BLIP-II"/>
    <property type="match status" value="2"/>
</dbReference>
<dbReference type="Proteomes" id="UP000681722">
    <property type="component" value="Unassembled WGS sequence"/>
</dbReference>
<keyword evidence="5" id="KW-1185">Reference proteome</keyword>
<feature type="repeat" description="RCC1" evidence="2">
    <location>
        <begin position="103"/>
        <end position="152"/>
    </location>
</feature>